<proteinExistence type="inferred from homology"/>
<dbReference type="Gene3D" id="3.30.9.10">
    <property type="entry name" value="D-Amino Acid Oxidase, subunit A, domain 2"/>
    <property type="match status" value="1"/>
</dbReference>
<dbReference type="InterPro" id="IPR036249">
    <property type="entry name" value="Thioredoxin-like_sf"/>
</dbReference>
<feature type="domain" description="Phenol hydroxylase-like C-terminal dimerisation" evidence="6">
    <location>
        <begin position="426"/>
        <end position="609"/>
    </location>
</feature>
<evidence type="ECO:0000259" key="5">
    <source>
        <dbReference type="Pfam" id="PF01494"/>
    </source>
</evidence>
<dbReference type="SUPFAM" id="SSF51905">
    <property type="entry name" value="FAD/NAD(P)-binding domain"/>
    <property type="match status" value="1"/>
</dbReference>
<dbReference type="Pfam" id="PF01494">
    <property type="entry name" value="FAD_binding_3"/>
    <property type="match status" value="1"/>
</dbReference>
<protein>
    <submittedName>
        <fullName evidence="7">p-hydroxybenzoate hydroxylase</fullName>
    </submittedName>
</protein>
<organism evidence="7">
    <name type="scientific">Ganoderma boninense</name>
    <dbReference type="NCBI Taxonomy" id="34458"/>
    <lineage>
        <taxon>Eukaryota</taxon>
        <taxon>Fungi</taxon>
        <taxon>Dikarya</taxon>
        <taxon>Basidiomycota</taxon>
        <taxon>Agaricomycotina</taxon>
        <taxon>Agaricomycetes</taxon>
        <taxon>Polyporales</taxon>
        <taxon>Polyporaceae</taxon>
        <taxon>Ganoderma</taxon>
    </lineage>
</organism>
<evidence type="ECO:0000256" key="2">
    <source>
        <dbReference type="ARBA" id="ARBA00022630"/>
    </source>
</evidence>
<dbReference type="AlphaFoldDB" id="A0A5K1JYZ6"/>
<name>A0A5K1JYZ6_9APHY</name>
<dbReference type="SUPFAM" id="SSF54373">
    <property type="entry name" value="FAD-linked reductases, C-terminal domain"/>
    <property type="match status" value="1"/>
</dbReference>
<dbReference type="InterPro" id="IPR036188">
    <property type="entry name" value="FAD/NAD-bd_sf"/>
</dbReference>
<reference evidence="7" key="1">
    <citation type="submission" date="2019-10" db="EMBL/GenBank/DDBJ databases">
        <authorList>
            <person name="Nor Muhammad N."/>
        </authorList>
    </citation>
    <scope>NUCLEOTIDE SEQUENCE</scope>
</reference>
<dbReference type="PRINTS" id="PR00420">
    <property type="entry name" value="RNGMNOXGNASE"/>
</dbReference>
<dbReference type="PANTHER" id="PTHR43004">
    <property type="entry name" value="TRK SYSTEM POTASSIUM UPTAKE PROTEIN"/>
    <property type="match status" value="1"/>
</dbReference>
<sequence length="613" mass="67789">MAFLSPSESFVDVLIIGAGPAGLMCANALSLAGIEVRIVDQKAVPISSGHADGVHSRTMEIIQSYGLAERLLREGTRFDRAAFYTAGADGGIIRTQRTHAVFAPTSRHPFPVTRHQGGIEALFRDSMAKKGVIVERPVIPTAIELSNGESGLENHKTYPVKVTLKHLDSAKGESEIVHAKFVLGSDGAHSWVRKAFNIPMDGDQTDSIWGVVEIIPETDFPDLRNWAIIQSNHGTLMNIPREGDLVRFYIQLPPDTDLVNPDTGRVDVAKASAGRLMECAAKILHPFTVKQVGEAEWWTVYMIGQRVARSCSVRDRVFIAGDACHTHSPKAGQGMNASMCDTHNLGMVQSPWKLAYVLRGWAGMSLLKTYESERLKYARDLIEFDRKWSKFFRNKPQSEENEDGASQEEFVRMLETSHGFMSGTAIRYEPSAIVDPRHQSYASKLIVGERMLPHDFLCAANAVLINIHDMLPSDARFKILVFLGDISVEATMDRARALAIRMDAPEGFLRRFGQGAYEKVFDVLSICATKNDKMDFTDVPKFFRSHWSKALLDDKEMSGRGGGGGYEAYGIDPAEGAIVVVRPDGYVGMVAPFEHLDDISGYFATFMLERPSA</sequence>
<gene>
    <name evidence="7" type="primary">Q8PDI2</name>
</gene>
<dbReference type="GO" id="GO:0071949">
    <property type="term" value="F:FAD binding"/>
    <property type="evidence" value="ECO:0007669"/>
    <property type="project" value="InterPro"/>
</dbReference>
<dbReference type="SUPFAM" id="SSF52833">
    <property type="entry name" value="Thioredoxin-like"/>
    <property type="match status" value="1"/>
</dbReference>
<dbReference type="Gene3D" id="3.50.50.60">
    <property type="entry name" value="FAD/NAD(P)-binding domain"/>
    <property type="match status" value="1"/>
</dbReference>
<evidence type="ECO:0000256" key="4">
    <source>
        <dbReference type="ARBA" id="ARBA00023002"/>
    </source>
</evidence>
<evidence type="ECO:0000256" key="1">
    <source>
        <dbReference type="ARBA" id="ARBA00007801"/>
    </source>
</evidence>
<keyword evidence="2" id="KW-0285">Flavoprotein</keyword>
<dbReference type="PANTHER" id="PTHR43004:SF20">
    <property type="entry name" value="2-MONOOXYGENASE, PUTATIVE (AFU_ORTHOLOGUE AFUA_1G13660)-RELATED"/>
    <property type="match status" value="1"/>
</dbReference>
<evidence type="ECO:0000259" key="6">
    <source>
        <dbReference type="Pfam" id="PF07976"/>
    </source>
</evidence>
<dbReference type="InterPro" id="IPR050641">
    <property type="entry name" value="RIFMO-like"/>
</dbReference>
<keyword evidence="3" id="KW-0274">FAD</keyword>
<dbReference type="CDD" id="cd02979">
    <property type="entry name" value="PHOX_C"/>
    <property type="match status" value="1"/>
</dbReference>
<dbReference type="EMBL" id="LR725777">
    <property type="protein sequence ID" value="VWO96612.1"/>
    <property type="molecule type" value="Genomic_DNA"/>
</dbReference>
<evidence type="ECO:0000256" key="3">
    <source>
        <dbReference type="ARBA" id="ARBA00022827"/>
    </source>
</evidence>
<evidence type="ECO:0000313" key="7">
    <source>
        <dbReference type="EMBL" id="VWO96612.1"/>
    </source>
</evidence>
<feature type="domain" description="FAD-binding" evidence="5">
    <location>
        <begin position="11"/>
        <end position="384"/>
    </location>
</feature>
<accession>A0A5K1JYZ6</accession>
<dbReference type="GO" id="GO:0016709">
    <property type="term" value="F:oxidoreductase activity, acting on paired donors, with incorporation or reduction of molecular oxygen, NAD(P)H as one donor, and incorporation of one atom of oxygen"/>
    <property type="evidence" value="ECO:0007669"/>
    <property type="project" value="UniProtKB-ARBA"/>
</dbReference>
<dbReference type="Gene3D" id="3.40.30.20">
    <property type="match status" value="1"/>
</dbReference>
<dbReference type="Pfam" id="PF07976">
    <property type="entry name" value="Phe_hydrox_dim"/>
    <property type="match status" value="1"/>
</dbReference>
<dbReference type="InterPro" id="IPR002938">
    <property type="entry name" value="FAD-bd"/>
</dbReference>
<keyword evidence="4" id="KW-0560">Oxidoreductase</keyword>
<comment type="similarity">
    <text evidence="1">Belongs to the PheA/TfdB FAD monooxygenase family.</text>
</comment>
<dbReference type="InterPro" id="IPR012941">
    <property type="entry name" value="Phe_hydrox_C_dim_dom"/>
</dbReference>
<dbReference type="InterPro" id="IPR038220">
    <property type="entry name" value="PHOX_C_sf"/>
</dbReference>